<evidence type="ECO:0000256" key="1">
    <source>
        <dbReference type="SAM" id="MobiDB-lite"/>
    </source>
</evidence>
<comment type="caution">
    <text evidence="2">The sequence shown here is derived from an EMBL/GenBank/DDBJ whole genome shotgun (WGS) entry which is preliminary data.</text>
</comment>
<protein>
    <submittedName>
        <fullName evidence="2">Uncharacterized protein</fullName>
    </submittedName>
</protein>
<sequence>MSKLSSQKKPLEETEAIPHRRRSTNSISASPGRCGMEMAMRKGLKQDQRPLPVVRRLNRKEFRDD</sequence>
<dbReference type="AlphaFoldDB" id="A0A084Y1I2"/>
<organism evidence="2 3">
    <name type="scientific">Candidatus Accumulibacter vicinus</name>
    <dbReference type="NCBI Taxonomy" id="2954382"/>
    <lineage>
        <taxon>Bacteria</taxon>
        <taxon>Pseudomonadati</taxon>
        <taxon>Pseudomonadota</taxon>
        <taxon>Betaproteobacteria</taxon>
        <taxon>Candidatus Accumulibacter</taxon>
    </lineage>
</organism>
<feature type="compositionally biased region" description="Basic and acidic residues" evidence="1">
    <location>
        <begin position="9"/>
        <end position="18"/>
    </location>
</feature>
<dbReference type="STRING" id="1457154.CAPSK01_001429"/>
<gene>
    <name evidence="2" type="ORF">CAPSK01_001429</name>
</gene>
<evidence type="ECO:0000313" key="2">
    <source>
        <dbReference type="EMBL" id="KFB68576.1"/>
    </source>
</evidence>
<reference evidence="2 3" key="1">
    <citation type="submission" date="2014-07" db="EMBL/GenBank/DDBJ databases">
        <title>Expanding our view of genomic diversity in Candidatus Accumulibacter clades.</title>
        <authorList>
            <person name="Skennerton C.T."/>
            <person name="Barr J.J."/>
            <person name="Slater F.R."/>
            <person name="Bond P.L."/>
            <person name="Tyson G.W."/>
        </authorList>
    </citation>
    <scope>NUCLEOTIDE SEQUENCE [LARGE SCALE GENOMIC DNA]</scope>
    <source>
        <strain evidence="3">SK-01</strain>
    </source>
</reference>
<accession>A0A084Y1I2</accession>
<name>A0A084Y1I2_9PROT</name>
<dbReference type="Proteomes" id="UP000019812">
    <property type="component" value="Unassembled WGS sequence"/>
</dbReference>
<feature type="region of interest" description="Disordered" evidence="1">
    <location>
        <begin position="1"/>
        <end position="65"/>
    </location>
</feature>
<evidence type="ECO:0000313" key="3">
    <source>
        <dbReference type="Proteomes" id="UP000019812"/>
    </source>
</evidence>
<dbReference type="EMBL" id="JDSS02000019">
    <property type="protein sequence ID" value="KFB68576.1"/>
    <property type="molecule type" value="Genomic_DNA"/>
</dbReference>
<proteinExistence type="predicted"/>